<keyword evidence="4" id="KW-1185">Reference proteome</keyword>
<dbReference type="RefSeq" id="WP_255837541.1">
    <property type="nucleotide sequence ID" value="NZ_CP073346.1"/>
</dbReference>
<dbReference type="EMBL" id="CP073346">
    <property type="protein sequence ID" value="UTW06975.1"/>
    <property type="molecule type" value="Genomic_DNA"/>
</dbReference>
<dbReference type="Gene3D" id="1.10.287.470">
    <property type="entry name" value="Helix hairpin bin"/>
    <property type="match status" value="1"/>
</dbReference>
<dbReference type="Proteomes" id="UP001059672">
    <property type="component" value="Chromosome"/>
</dbReference>
<proteinExistence type="predicted"/>
<sequence>MSNVASIGATPSSIKPLFAVLDLSHRARQAATLDELAFLLVNDTRALLPYRQAALWFSDGGVRALSGVVQAEANAPYVQWLNRLCSTLCTQKVDGNSIAPDVAVAQPVDHGSLPADLAAEWNEWLPREALWLAMPASDAHPGSGSGGILLAGDNPFSDDASALLAEWLHAWRHAWLARFRPPAWSRARLGDSLRTWRSAERKKSWWRSRFNQIALLAVCALFCPVRLTVLAPGELVAAAPSVIRAPLDGVIGQFHVRPNETVKAQQLLFSFDEAAISSRLQVARLTLATAEAKYRQFAQLALSDNSSKAQMMVLYGEISERRTEAEFLQNQLERSRVLAPRDGVVLFDDPSDWVGRPVQTGERVMRLATPDEVEIEVWLGIGDAIPIEEQAPVRLYLAASPFSSIAGQVRYIGHDAVPRPDGSYSYRLRAKLDERSQQRIGLKGTAKIYGDWVPLSYWMLRRPLATIRQYLAL</sequence>
<evidence type="ECO:0000256" key="1">
    <source>
        <dbReference type="ARBA" id="ARBA00004196"/>
    </source>
</evidence>
<evidence type="ECO:0000256" key="2">
    <source>
        <dbReference type="ARBA" id="ARBA00023054"/>
    </source>
</evidence>
<evidence type="ECO:0000313" key="3">
    <source>
        <dbReference type="EMBL" id="UTW06975.1"/>
    </source>
</evidence>
<dbReference type="PANTHER" id="PTHR32347">
    <property type="entry name" value="EFFLUX SYSTEM COMPONENT YKNX-RELATED"/>
    <property type="match status" value="1"/>
</dbReference>
<keyword evidence="2" id="KW-0175">Coiled coil</keyword>
<dbReference type="PANTHER" id="PTHR32347:SF23">
    <property type="entry name" value="BLL5650 PROTEIN"/>
    <property type="match status" value="1"/>
</dbReference>
<dbReference type="SUPFAM" id="SSF111369">
    <property type="entry name" value="HlyD-like secretion proteins"/>
    <property type="match status" value="1"/>
</dbReference>
<evidence type="ECO:0000313" key="4">
    <source>
        <dbReference type="Proteomes" id="UP001059672"/>
    </source>
</evidence>
<accession>A0ABY5H3V1</accession>
<dbReference type="Gene3D" id="2.40.30.170">
    <property type="match status" value="1"/>
</dbReference>
<name>A0ABY5H3V1_9PSED</name>
<protein>
    <submittedName>
        <fullName evidence="3">HlyD family efflux transporter periplasmic adaptor subunit</fullName>
    </submittedName>
</protein>
<gene>
    <name evidence="3" type="ORF">KDW96_17680</name>
</gene>
<comment type="subcellular location">
    <subcellularLocation>
        <location evidence="1">Cell envelope</location>
    </subcellularLocation>
</comment>
<dbReference type="InterPro" id="IPR050465">
    <property type="entry name" value="UPF0194_transport"/>
</dbReference>
<reference evidence="3" key="1">
    <citation type="submission" date="2021-04" db="EMBL/GenBank/DDBJ databases">
        <title>Oceanospirillales bacteria with DddD are important DMSP degraders in coastal seawater.</title>
        <authorList>
            <person name="Liu J."/>
        </authorList>
    </citation>
    <scope>NUCLEOTIDE SEQUENCE</scope>
    <source>
        <strain evidence="3">D13-4</strain>
    </source>
</reference>
<organism evidence="3 4">
    <name type="scientific">Pseudomonas benzenivorans</name>
    <dbReference type="NCBI Taxonomy" id="556533"/>
    <lineage>
        <taxon>Bacteria</taxon>
        <taxon>Pseudomonadati</taxon>
        <taxon>Pseudomonadota</taxon>
        <taxon>Gammaproteobacteria</taxon>
        <taxon>Pseudomonadales</taxon>
        <taxon>Pseudomonadaceae</taxon>
        <taxon>Pseudomonas</taxon>
    </lineage>
</organism>
<dbReference type="Gene3D" id="2.40.50.100">
    <property type="match status" value="1"/>
</dbReference>